<sequence length="644" mass="69590">MGSILLITQNPAYHFSSHDLLNAIWSPDDTSYKQLIFHYSLLPRLAVSLLAGAALGLAGFIFQQVLRNPLAEPATLGISAGAWLAMVVIGLWFPFALAAGREWIAFGGSGVTLMLVMLLAKGRGLSPLSLILGGMVVTLFCSSASSMMMLFNHAALMDLFIWQTGSLEQNNWDTAQWLALQMGIAALFIIATSRPLQLLSMNEQTAHSVGLTVRYFRLLLLLIAAWLSSMVVSRVGVISFIGLAAPAAVRLCGIHRQSVRLFLVPLTGALMLSFTDLLVQTLGQYVGVTIPTGLATAITGAPLLLLLIPRLRERQLSSSSSSFSLRRVQSPWWLMALLLLLLIILIWLALAFGRMPEGWAFSQRDQFQQLLTWRAPRVMAAVAAGAMLAVAGTLMQRMTTNAMASPEVLGISSGAAFGVVILFMFTQTSSPAWMLFAATSGAMATMILMLVLSRKSSFSPERVLLTGIATGTACNTFSTLYIASGDDRSLLLMNWMAGSTYRVTGPEAYVAIVILLAALAILPLLVRWLDSFPLGETVMRATGMPVGRSRLLIILLTAILCASATLLTGPLSFVGLLAPHIVVMMGIQRGVTRLIASALMGAILLLCADWVGRNLLYPFQIPAGLCATFIGAPYFMWMMRRRGR</sequence>
<gene>
    <name evidence="1" type="primary">fhuB</name>
    <name evidence="1" type="ORF">JJL49_17615</name>
</gene>
<evidence type="ECO:0000313" key="2">
    <source>
        <dbReference type="Proteomes" id="UP000633731"/>
    </source>
</evidence>
<proteinExistence type="predicted"/>
<comment type="caution">
    <text evidence="1">The sequence shown here is derived from an EMBL/GenBank/DDBJ whole genome shotgun (WGS) entry which is preliminary data.</text>
</comment>
<reference evidence="1" key="1">
    <citation type="submission" date="2021-01" db="EMBL/GenBank/DDBJ databases">
        <title>Draft genome of Pantoea agglomerans Eh 335.</title>
        <authorList>
            <person name="Emsley S.A."/>
            <person name="Oline D.K."/>
            <person name="Saw J.H."/>
            <person name="Ushijima B."/>
            <person name="Videau P."/>
            <person name="Koyack M.J."/>
        </authorList>
    </citation>
    <scope>NUCLEOTIDE SEQUENCE</scope>
    <source>
        <strain evidence="1">Eh 335</strain>
    </source>
</reference>
<keyword evidence="2" id="KW-1185">Reference proteome</keyword>
<dbReference type="Proteomes" id="UP000633731">
    <property type="component" value="Unassembled WGS sequence"/>
</dbReference>
<protein>
    <submittedName>
        <fullName evidence="1">Fe(3+)-hydroxamate ABC transporter permease FhuB</fullName>
    </submittedName>
</protein>
<evidence type="ECO:0000313" key="1">
    <source>
        <dbReference type="EMBL" id="MBK4727046.1"/>
    </source>
</evidence>
<name>A0ACC5RR66_ENTAG</name>
<organism evidence="1 2">
    <name type="scientific">Enterobacter agglomerans</name>
    <name type="common">Erwinia herbicola</name>
    <name type="synonym">Pantoea agglomerans</name>
    <dbReference type="NCBI Taxonomy" id="549"/>
    <lineage>
        <taxon>Bacteria</taxon>
        <taxon>Pseudomonadati</taxon>
        <taxon>Pseudomonadota</taxon>
        <taxon>Gammaproteobacteria</taxon>
        <taxon>Enterobacterales</taxon>
        <taxon>Erwiniaceae</taxon>
        <taxon>Pantoea</taxon>
        <taxon>Pantoea agglomerans group</taxon>
    </lineage>
</organism>
<dbReference type="EMBL" id="JAEOXF010000012">
    <property type="protein sequence ID" value="MBK4727046.1"/>
    <property type="molecule type" value="Genomic_DNA"/>
</dbReference>
<accession>A0ACC5RR66</accession>